<dbReference type="Pfam" id="PF13360">
    <property type="entry name" value="PQQ_2"/>
    <property type="match status" value="1"/>
</dbReference>
<dbReference type="Gene3D" id="2.130.10.10">
    <property type="entry name" value="YVTN repeat-like/Quinoprotein amine dehydrogenase"/>
    <property type="match status" value="1"/>
</dbReference>
<gene>
    <name evidence="2" type="ORF">AMD01_11395</name>
</gene>
<dbReference type="InterPro" id="IPR011047">
    <property type="entry name" value="Quinoprotein_ADH-like_sf"/>
</dbReference>
<dbReference type="Proteomes" id="UP000037558">
    <property type="component" value="Unassembled WGS sequence"/>
</dbReference>
<keyword evidence="3" id="KW-1185">Reference proteome</keyword>
<dbReference type="InterPro" id="IPR002372">
    <property type="entry name" value="PQQ_rpt_dom"/>
</dbReference>
<dbReference type="InterPro" id="IPR015943">
    <property type="entry name" value="WD40/YVTN_repeat-like_dom_sf"/>
</dbReference>
<evidence type="ECO:0000259" key="1">
    <source>
        <dbReference type="Pfam" id="PF13360"/>
    </source>
</evidence>
<dbReference type="AlphaFoldDB" id="A0A0M0L6D6"/>
<dbReference type="EMBL" id="LILC01000013">
    <property type="protein sequence ID" value="KOO46427.1"/>
    <property type="molecule type" value="Genomic_DNA"/>
</dbReference>
<sequence>MVSSLNVGDSIYTEPIIDGNDLFVSTENGTIRKVTYDQVTNQFTIIWEKDMNQRLTSPLAVVNHRLCVGGEKGLLIQLDIENGELVQQTKLKHAPQHVLEYNGYFLLLSNKGQVDLIMIKQ</sequence>
<accession>A0A0M0L6D6</accession>
<feature type="domain" description="Pyrrolo-quinoline quinone repeat" evidence="1">
    <location>
        <begin position="45"/>
        <end position="98"/>
    </location>
</feature>
<dbReference type="PATRIC" id="fig|284581.3.peg.2393"/>
<name>A0A0M0L6D6_9BACI</name>
<proteinExistence type="predicted"/>
<evidence type="ECO:0000313" key="3">
    <source>
        <dbReference type="Proteomes" id="UP000037558"/>
    </source>
</evidence>
<dbReference type="STRING" id="284581.AMD01_11395"/>
<comment type="caution">
    <text evidence="2">The sequence shown here is derived from an EMBL/GenBank/DDBJ whole genome shotgun (WGS) entry which is preliminary data.</text>
</comment>
<organism evidence="2 3">
    <name type="scientific">Priestia koreensis</name>
    <dbReference type="NCBI Taxonomy" id="284581"/>
    <lineage>
        <taxon>Bacteria</taxon>
        <taxon>Bacillati</taxon>
        <taxon>Bacillota</taxon>
        <taxon>Bacilli</taxon>
        <taxon>Bacillales</taxon>
        <taxon>Bacillaceae</taxon>
        <taxon>Priestia</taxon>
    </lineage>
</organism>
<dbReference type="SUPFAM" id="SSF50998">
    <property type="entry name" value="Quinoprotein alcohol dehydrogenase-like"/>
    <property type="match status" value="1"/>
</dbReference>
<evidence type="ECO:0000313" key="2">
    <source>
        <dbReference type="EMBL" id="KOO46427.1"/>
    </source>
</evidence>
<dbReference type="RefSeq" id="WP_053401517.1">
    <property type="nucleotide sequence ID" value="NZ_JAUKEN010000001.1"/>
</dbReference>
<protein>
    <recommendedName>
        <fullName evidence="1">Pyrrolo-quinoline quinone repeat domain-containing protein</fullName>
    </recommendedName>
</protein>
<reference evidence="3" key="1">
    <citation type="submission" date="2015-08" db="EMBL/GenBank/DDBJ databases">
        <title>Fjat-14210 dsm16467.</title>
        <authorList>
            <person name="Liu B."/>
            <person name="Wang J."/>
            <person name="Zhu Y."/>
            <person name="Liu G."/>
            <person name="Chen Q."/>
            <person name="Chen Z."/>
            <person name="Lan J."/>
            <person name="Che J."/>
            <person name="Ge C."/>
            <person name="Shi H."/>
            <person name="Pan Z."/>
            <person name="Liu X."/>
        </authorList>
    </citation>
    <scope>NUCLEOTIDE SEQUENCE [LARGE SCALE GENOMIC DNA]</scope>
    <source>
        <strain evidence="3">DSM 16467</strain>
    </source>
</reference>